<dbReference type="SUPFAM" id="SSF46565">
    <property type="entry name" value="Chaperone J-domain"/>
    <property type="match status" value="1"/>
</dbReference>
<dbReference type="SMART" id="SM00271">
    <property type="entry name" value="DnaJ"/>
    <property type="match status" value="1"/>
</dbReference>
<evidence type="ECO:0000313" key="3">
    <source>
        <dbReference type="Proteomes" id="UP000184510"/>
    </source>
</evidence>
<gene>
    <name evidence="2" type="ORF">SAMN02745181_2303</name>
</gene>
<accession>A0A1M6L606</accession>
<evidence type="ECO:0000313" key="2">
    <source>
        <dbReference type="EMBL" id="SHJ66630.1"/>
    </source>
</evidence>
<dbReference type="InterPro" id="IPR036869">
    <property type="entry name" value="J_dom_sf"/>
</dbReference>
<dbReference type="EMBL" id="FQYR01000004">
    <property type="protein sequence ID" value="SHJ66630.1"/>
    <property type="molecule type" value="Genomic_DNA"/>
</dbReference>
<dbReference type="Gene3D" id="1.10.287.110">
    <property type="entry name" value="DnaJ domain"/>
    <property type="match status" value="1"/>
</dbReference>
<proteinExistence type="predicted"/>
<dbReference type="CDD" id="cd06257">
    <property type="entry name" value="DnaJ"/>
    <property type="match status" value="1"/>
</dbReference>
<dbReference type="Pfam" id="PF00226">
    <property type="entry name" value="DnaJ"/>
    <property type="match status" value="1"/>
</dbReference>
<evidence type="ECO:0000259" key="1">
    <source>
        <dbReference type="PROSITE" id="PS50076"/>
    </source>
</evidence>
<dbReference type="OrthoDB" id="9779889at2"/>
<keyword evidence="3" id="KW-1185">Reference proteome</keyword>
<dbReference type="AlphaFoldDB" id="A0A1M6L606"/>
<dbReference type="RefSeq" id="WP_143183904.1">
    <property type="nucleotide sequence ID" value="NZ_FQYR01000004.1"/>
</dbReference>
<dbReference type="InParanoid" id="A0A1M6L606"/>
<dbReference type="Proteomes" id="UP000184510">
    <property type="component" value="Unassembled WGS sequence"/>
</dbReference>
<dbReference type="STRING" id="1123071.SAMN02745181_2303"/>
<protein>
    <submittedName>
        <fullName evidence="2">DnaJ domain-containing protein</fullName>
    </submittedName>
</protein>
<feature type="domain" description="J" evidence="1">
    <location>
        <begin position="4"/>
        <end position="76"/>
    </location>
</feature>
<dbReference type="InterPro" id="IPR001623">
    <property type="entry name" value="DnaJ_domain"/>
</dbReference>
<sequence length="178" mass="20111">METNHFQSLGLEPVLTLDLDSLRDAYQKIAAENHPDQGGDKTTFDAINLAYNTLRSPAKRLKHYMELKGIEYDSRGSVTSDLMDLFMSVGETLQQTDAFLRKKSAATTALAKALLEPESMLLQETLGSEISKIEEQQNSYLNRLADSPEISDLPQITRNLAFLEKWHAQLQQSYARLF</sequence>
<reference evidence="2 3" key="1">
    <citation type="submission" date="2016-11" db="EMBL/GenBank/DDBJ databases">
        <authorList>
            <person name="Jaros S."/>
            <person name="Januszkiewicz K."/>
            <person name="Wedrychowicz H."/>
        </authorList>
    </citation>
    <scope>NUCLEOTIDE SEQUENCE [LARGE SCALE GENOMIC DNA]</scope>
    <source>
        <strain evidence="2 3">DSM 18772</strain>
    </source>
</reference>
<name>A0A1M6L606_9BACT</name>
<dbReference type="PROSITE" id="PS50076">
    <property type="entry name" value="DNAJ_2"/>
    <property type="match status" value="1"/>
</dbReference>
<organism evidence="2 3">
    <name type="scientific">Rubritalea squalenifaciens DSM 18772</name>
    <dbReference type="NCBI Taxonomy" id="1123071"/>
    <lineage>
        <taxon>Bacteria</taxon>
        <taxon>Pseudomonadati</taxon>
        <taxon>Verrucomicrobiota</taxon>
        <taxon>Verrucomicrobiia</taxon>
        <taxon>Verrucomicrobiales</taxon>
        <taxon>Rubritaleaceae</taxon>
        <taxon>Rubritalea</taxon>
    </lineage>
</organism>